<dbReference type="SUPFAM" id="SSF51905">
    <property type="entry name" value="FAD/NAD(P)-binding domain"/>
    <property type="match status" value="1"/>
</dbReference>
<protein>
    <submittedName>
        <fullName evidence="9">Cercosporin toxin biosynthesis protein</fullName>
    </submittedName>
</protein>
<evidence type="ECO:0000313" key="9">
    <source>
        <dbReference type="EMBL" id="ELQ42605.1"/>
    </source>
</evidence>
<dbReference type="GO" id="GO:0008171">
    <property type="term" value="F:O-methyltransferase activity"/>
    <property type="evidence" value="ECO:0007669"/>
    <property type="project" value="InterPro"/>
</dbReference>
<dbReference type="Pfam" id="PF01494">
    <property type="entry name" value="FAD_binding_3"/>
    <property type="match status" value="1"/>
</dbReference>
<dbReference type="InterPro" id="IPR001077">
    <property type="entry name" value="COMT_C"/>
</dbReference>
<dbReference type="PROSITE" id="PS51683">
    <property type="entry name" value="SAM_OMT_II"/>
    <property type="match status" value="1"/>
</dbReference>
<dbReference type="GO" id="GO:0032259">
    <property type="term" value="P:methylation"/>
    <property type="evidence" value="ECO:0007669"/>
    <property type="project" value="UniProtKB-KW"/>
</dbReference>
<dbReference type="GO" id="GO:0016491">
    <property type="term" value="F:oxidoreductase activity"/>
    <property type="evidence" value="ECO:0007669"/>
    <property type="project" value="UniProtKB-KW"/>
</dbReference>
<dbReference type="SUPFAM" id="SSF53335">
    <property type="entry name" value="S-adenosyl-L-methionine-dependent methyltransferases"/>
    <property type="match status" value="1"/>
</dbReference>
<accession>A0AA97P5V9</accession>
<evidence type="ECO:0000259" key="8">
    <source>
        <dbReference type="Pfam" id="PF01494"/>
    </source>
</evidence>
<dbReference type="Proteomes" id="UP000011086">
    <property type="component" value="Unassembled WGS sequence"/>
</dbReference>
<dbReference type="InterPro" id="IPR002938">
    <property type="entry name" value="FAD-bd"/>
</dbReference>
<keyword evidence="3" id="KW-0808">Transferase</keyword>
<dbReference type="PANTHER" id="PTHR43712">
    <property type="entry name" value="PUTATIVE (AFU_ORTHOLOGUE AFUA_4G14580)-RELATED"/>
    <property type="match status" value="1"/>
</dbReference>
<reference evidence="9" key="1">
    <citation type="journal article" date="2012" name="PLoS Genet.">
        <title>Comparative analysis of the genomes of two field isolates of the rice blast fungus Magnaporthe oryzae.</title>
        <authorList>
            <person name="Xue M."/>
            <person name="Yang J."/>
            <person name="Li Z."/>
            <person name="Hu S."/>
            <person name="Yao N."/>
            <person name="Dean R.A."/>
            <person name="Zhao W."/>
            <person name="Shen M."/>
            <person name="Zhang H."/>
            <person name="Li C."/>
            <person name="Liu L."/>
            <person name="Cao L."/>
            <person name="Xu X."/>
            <person name="Xing Y."/>
            <person name="Hsiang T."/>
            <person name="Zhang Z."/>
            <person name="Xu J.R."/>
            <person name="Peng Y.L."/>
        </authorList>
    </citation>
    <scope>NUCLEOTIDE SEQUENCE</scope>
    <source>
        <strain evidence="9">Y34</strain>
    </source>
</reference>
<keyword evidence="4" id="KW-0949">S-adenosyl-L-methionine</keyword>
<evidence type="ECO:0000256" key="1">
    <source>
        <dbReference type="ARBA" id="ARBA00022603"/>
    </source>
</evidence>
<dbReference type="InterPro" id="IPR036188">
    <property type="entry name" value="FAD/NAD-bd_sf"/>
</dbReference>
<keyword evidence="6" id="KW-0560">Oxidoreductase</keyword>
<sequence length="898" mass="99790">MDHQQRLKTCIDEIALQGPELLRQLQTQLGDAPGEARPSLGLLDDTSRPTVQSLRKKLIEAATKLIQLATDTDGYLEHLANGHIPPDGSPIPYAHLAAKTQTPLKSLRGVARMAVANGFLEEPSPGHLAHNRISLGLLNKDGLMSWAKWMMEYSMPVAYKFTDATRRWGNTDCKDQTAFNLALDTPLPFFDHMRKDPQLATLFHNYMRSLGHSRLWSMDHAVQGFDWASLPNGAKIVDVGGSHGDLAVRVLKSFPHLEFIVQDLPETVAAARSALNDKKLEQGIKSKIEFAEHDFFKTQPVTDADVYFLRMIMHDWPDEDAKIILQQLGRVLEQRPQARIVIMDTVLPPPGLTSVTHEQQLRVRDLMMMQVFNARERELEDWETLCDQVGMQITHVSQPDDSLMGLLTLQLKDQQQQLKSHSKGINGFATKHKPATAEEPILIIGAGISGLCLAQALHKGNVPFRIYERDSTFDFRPQGYRLKLQRPAALALAEILSPQVYEAFLASCAILSVGETNLDPFTAAVSRSRRGGGLGGNLGLNPFHTVDRTVFRKTLMESIKDSIVYGRDLESYHADAQSGVVVARFKNGDVVRGRFLVGADGLHSIVRRTHIPRSLLVETGAVCIYGKTPLSPELLARFPAKGLRWMTVIADHSPVLQSCLIGDSTVTLLLEPIRFSPDSRDRIKELPDNYLYWALIGPEKRLQFPQVVGPHGQGKATDNDKVDAANLSLAVTEEWHPDIRSVLELQDRRHTTLIRIISSVPDVPAWDSSSMVTAMGDAVHPMSPAGGVGAQTAICDAAGLAKVLVDSRGCPSRAAVWQFEEDMRKRACGSIKHSEFLQFLVVHGQTCNTFHNFCWDISEDRTWDQLCNTNNLYLPPYGLIYSSMGSPIISTVRITLKL</sequence>
<dbReference type="GO" id="GO:0071949">
    <property type="term" value="F:FAD binding"/>
    <property type="evidence" value="ECO:0007669"/>
    <property type="project" value="InterPro"/>
</dbReference>
<dbReference type="InterPro" id="IPR029063">
    <property type="entry name" value="SAM-dependent_MTases_sf"/>
</dbReference>
<dbReference type="AlphaFoldDB" id="A0AA97P5V9"/>
<evidence type="ECO:0000256" key="5">
    <source>
        <dbReference type="ARBA" id="ARBA00022827"/>
    </source>
</evidence>
<proteinExistence type="predicted"/>
<name>A0AA97P5V9_PYRO3</name>
<feature type="domain" description="FAD-binding" evidence="8">
    <location>
        <begin position="774"/>
        <end position="805"/>
    </location>
</feature>
<evidence type="ECO:0000256" key="2">
    <source>
        <dbReference type="ARBA" id="ARBA00022630"/>
    </source>
</evidence>
<dbReference type="Gene3D" id="3.50.50.60">
    <property type="entry name" value="FAD/NAD(P)-binding domain"/>
    <property type="match status" value="1"/>
</dbReference>
<organism evidence="9">
    <name type="scientific">Pyricularia oryzae (strain Y34)</name>
    <name type="common">Rice blast fungus</name>
    <name type="synonym">Magnaporthe oryzae</name>
    <dbReference type="NCBI Taxonomy" id="1143189"/>
    <lineage>
        <taxon>Eukaryota</taxon>
        <taxon>Fungi</taxon>
        <taxon>Dikarya</taxon>
        <taxon>Ascomycota</taxon>
        <taxon>Pezizomycotina</taxon>
        <taxon>Sordariomycetes</taxon>
        <taxon>Sordariomycetidae</taxon>
        <taxon>Magnaporthales</taxon>
        <taxon>Pyriculariaceae</taxon>
        <taxon>Pyricularia</taxon>
    </lineage>
</organism>
<feature type="domain" description="O-methyltransferase C-terminal" evidence="7">
    <location>
        <begin position="175"/>
        <end position="391"/>
    </location>
</feature>
<keyword evidence="1" id="KW-0489">Methyltransferase</keyword>
<dbReference type="PANTHER" id="PTHR43712:SF19">
    <property type="entry name" value="DUAL O-METHYLTRANSFERASE_FAD-DEPENDENT MONOOXYGENASE ELCB"/>
    <property type="match status" value="1"/>
</dbReference>
<dbReference type="Gene3D" id="3.40.50.150">
    <property type="entry name" value="Vaccinia Virus protein VP39"/>
    <property type="match status" value="1"/>
</dbReference>
<evidence type="ECO:0000256" key="6">
    <source>
        <dbReference type="ARBA" id="ARBA00023002"/>
    </source>
</evidence>
<gene>
    <name evidence="9" type="ORF">OOU_Y34scaffold00203g94</name>
</gene>
<dbReference type="Pfam" id="PF00891">
    <property type="entry name" value="Methyltransf_2"/>
    <property type="match status" value="1"/>
</dbReference>
<dbReference type="InterPro" id="IPR016461">
    <property type="entry name" value="COMT-like"/>
</dbReference>
<dbReference type="PRINTS" id="PR00420">
    <property type="entry name" value="RNGMNOXGNASE"/>
</dbReference>
<keyword evidence="2" id="KW-0285">Flavoprotein</keyword>
<evidence type="ECO:0000256" key="3">
    <source>
        <dbReference type="ARBA" id="ARBA00022679"/>
    </source>
</evidence>
<evidence type="ECO:0000259" key="7">
    <source>
        <dbReference type="Pfam" id="PF00891"/>
    </source>
</evidence>
<evidence type="ECO:0000256" key="4">
    <source>
        <dbReference type="ARBA" id="ARBA00022691"/>
    </source>
</evidence>
<dbReference type="EMBL" id="JH793138">
    <property type="protein sequence ID" value="ELQ42605.1"/>
    <property type="molecule type" value="Genomic_DNA"/>
</dbReference>
<keyword evidence="5" id="KW-0274">FAD</keyword>